<feature type="domain" description="HTH luxR-type" evidence="2">
    <location>
        <begin position="655"/>
        <end position="720"/>
    </location>
</feature>
<dbReference type="InterPro" id="IPR049945">
    <property type="entry name" value="AAA_22"/>
</dbReference>
<dbReference type="InterPro" id="IPR036388">
    <property type="entry name" value="WH-like_DNA-bd_sf"/>
</dbReference>
<dbReference type="GO" id="GO:0003677">
    <property type="term" value="F:DNA binding"/>
    <property type="evidence" value="ECO:0007669"/>
    <property type="project" value="InterPro"/>
</dbReference>
<dbReference type="PANTHER" id="PTHR47691:SF3">
    <property type="entry name" value="HTH-TYPE TRANSCRIPTIONAL REGULATOR RV0890C-RELATED"/>
    <property type="match status" value="1"/>
</dbReference>
<dbReference type="SUPFAM" id="SSF46894">
    <property type="entry name" value="C-terminal effector domain of the bipartite response regulators"/>
    <property type="match status" value="1"/>
</dbReference>
<dbReference type="Gene3D" id="3.40.50.300">
    <property type="entry name" value="P-loop containing nucleotide triphosphate hydrolases"/>
    <property type="match status" value="1"/>
</dbReference>
<dbReference type="CDD" id="cd06170">
    <property type="entry name" value="LuxR_C_like"/>
    <property type="match status" value="1"/>
</dbReference>
<dbReference type="PRINTS" id="PR00364">
    <property type="entry name" value="DISEASERSIST"/>
</dbReference>
<feature type="region of interest" description="Disordered" evidence="1">
    <location>
        <begin position="716"/>
        <end position="741"/>
    </location>
</feature>
<dbReference type="Pfam" id="PF13401">
    <property type="entry name" value="AAA_22"/>
    <property type="match status" value="1"/>
</dbReference>
<sequence>MDEGRADVAPVPLPLTPILGRDREVEAARALLTTQRLVTVVGAGGCGKTRLAIEIVGVVTDVVFVDMAPITEPEHVLPTIARALGLREAGAQPVSTTLLRHLLDRRVLLLLDNLEHLPDAAAGITDLLSRCPAVRVLATSRSPLRVPGEQVLQVDPLPVPDLRAPVGPDDLSTCPSVALFVARVGAVQPDFTLTAQNARAVAEICCALDGLPLAIELAAAQVRPLGLSEVLARTTEQFYTVQVPSRMAPDRHRSLANAVAWSVALLDDRAITLFRRLSVFAGGWTAHAAQQVCGEPGDDVLPALATLVEHSLVDAVHSATTVRYRMLETLRRYSAGMARDAGDQEVVRLRHADWCRSLGSRVSAMEGADETAALDAAEAELDNIRAALDNCGQTGISAGLRLAADLYYLWDIRGYLTEGREHLRRLLDRHDTASDPVAHWWALQSLGLLLLWQDEHGAARAALGAAAALAEEHGNAGGWAWCAGNVAISHFMLGDVDEVVPLAERGLEIARAVGETMPLRRATCGLGLVRWAQGRRDEAVELLEENARLNRTSVWGSGKSSYFLGWIAYLDHDLDGAGDRFRTGAAAFEKVGDHRSLPDCLDGSGCVAVARGEHPEALRHFARAAALRERAGSRRNAYLRSHCDPAEARARTALADTPSPGVTPREYEVARLIAEGFTNRRIGHRLGISERTAERHVENLRGKLGVHSRAQVAAWVSGTQSTPSRSAAGITDGDHRPPAMY</sequence>
<name>A0A4Y3WRL8_9PSEU</name>
<dbReference type="InterPro" id="IPR027417">
    <property type="entry name" value="P-loop_NTPase"/>
</dbReference>
<feature type="compositionally biased region" description="Basic and acidic residues" evidence="1">
    <location>
        <begin position="732"/>
        <end position="741"/>
    </location>
</feature>
<dbReference type="InterPro" id="IPR058852">
    <property type="entry name" value="HTH_77"/>
</dbReference>
<accession>A0A4Y3WRL8</accession>
<dbReference type="GO" id="GO:0016887">
    <property type="term" value="F:ATP hydrolysis activity"/>
    <property type="evidence" value="ECO:0007669"/>
    <property type="project" value="InterPro"/>
</dbReference>
<dbReference type="PANTHER" id="PTHR47691">
    <property type="entry name" value="REGULATOR-RELATED"/>
    <property type="match status" value="1"/>
</dbReference>
<dbReference type="OrthoDB" id="9812579at2"/>
<dbReference type="Gene3D" id="1.25.40.10">
    <property type="entry name" value="Tetratricopeptide repeat domain"/>
    <property type="match status" value="1"/>
</dbReference>
<dbReference type="SUPFAM" id="SSF52540">
    <property type="entry name" value="P-loop containing nucleoside triphosphate hydrolases"/>
    <property type="match status" value="1"/>
</dbReference>
<proteinExistence type="predicted"/>
<dbReference type="EMBL" id="BJNG01000029">
    <property type="protein sequence ID" value="GEC21138.1"/>
    <property type="molecule type" value="Genomic_DNA"/>
</dbReference>
<dbReference type="InterPro" id="IPR016032">
    <property type="entry name" value="Sig_transdc_resp-reg_C-effctor"/>
</dbReference>
<dbReference type="PRINTS" id="PR00038">
    <property type="entry name" value="HTHLUXR"/>
</dbReference>
<dbReference type="Pfam" id="PF00196">
    <property type="entry name" value="GerE"/>
    <property type="match status" value="1"/>
</dbReference>
<keyword evidence="4" id="KW-1185">Reference proteome</keyword>
<dbReference type="RefSeq" id="WP_141279827.1">
    <property type="nucleotide sequence ID" value="NZ_BAAARZ010000009.1"/>
</dbReference>
<organism evidence="3 4">
    <name type="scientific">Pseudonocardia hydrocarbonoxydans</name>
    <dbReference type="NCBI Taxonomy" id="76726"/>
    <lineage>
        <taxon>Bacteria</taxon>
        <taxon>Bacillati</taxon>
        <taxon>Actinomycetota</taxon>
        <taxon>Actinomycetes</taxon>
        <taxon>Pseudonocardiales</taxon>
        <taxon>Pseudonocardiaceae</taxon>
        <taxon>Pseudonocardia</taxon>
    </lineage>
</organism>
<dbReference type="Pfam" id="PF25872">
    <property type="entry name" value="HTH_77"/>
    <property type="match status" value="1"/>
</dbReference>
<protein>
    <recommendedName>
        <fullName evidence="2">HTH luxR-type domain-containing protein</fullName>
    </recommendedName>
</protein>
<dbReference type="SMART" id="SM00421">
    <property type="entry name" value="HTH_LUXR"/>
    <property type="match status" value="1"/>
</dbReference>
<dbReference type="SUPFAM" id="SSF48452">
    <property type="entry name" value="TPR-like"/>
    <property type="match status" value="2"/>
</dbReference>
<evidence type="ECO:0000313" key="3">
    <source>
        <dbReference type="EMBL" id="GEC21138.1"/>
    </source>
</evidence>
<dbReference type="InterPro" id="IPR000792">
    <property type="entry name" value="Tscrpt_reg_LuxR_C"/>
</dbReference>
<dbReference type="InterPro" id="IPR019734">
    <property type="entry name" value="TPR_rpt"/>
</dbReference>
<reference evidence="3 4" key="1">
    <citation type="submission" date="2019-06" db="EMBL/GenBank/DDBJ databases">
        <title>Whole genome shotgun sequence of Pseudonocardia hydrocarbonoxydans NBRC 14498.</title>
        <authorList>
            <person name="Hosoyama A."/>
            <person name="Uohara A."/>
            <person name="Ohji S."/>
            <person name="Ichikawa N."/>
        </authorList>
    </citation>
    <scope>NUCLEOTIDE SEQUENCE [LARGE SCALE GENOMIC DNA]</scope>
    <source>
        <strain evidence="3 4">NBRC 14498</strain>
    </source>
</reference>
<evidence type="ECO:0000313" key="4">
    <source>
        <dbReference type="Proteomes" id="UP000320338"/>
    </source>
</evidence>
<dbReference type="Gene3D" id="1.10.10.10">
    <property type="entry name" value="Winged helix-like DNA-binding domain superfamily/Winged helix DNA-binding domain"/>
    <property type="match status" value="1"/>
</dbReference>
<dbReference type="PROSITE" id="PS50043">
    <property type="entry name" value="HTH_LUXR_2"/>
    <property type="match status" value="1"/>
</dbReference>
<gene>
    <name evidence="3" type="ORF">PHY01_34210</name>
</gene>
<comment type="caution">
    <text evidence="3">The sequence shown here is derived from an EMBL/GenBank/DDBJ whole genome shotgun (WGS) entry which is preliminary data.</text>
</comment>
<evidence type="ECO:0000256" key="1">
    <source>
        <dbReference type="SAM" id="MobiDB-lite"/>
    </source>
</evidence>
<dbReference type="GO" id="GO:0006355">
    <property type="term" value="P:regulation of DNA-templated transcription"/>
    <property type="evidence" value="ECO:0007669"/>
    <property type="project" value="InterPro"/>
</dbReference>
<dbReference type="AlphaFoldDB" id="A0A4Y3WRL8"/>
<evidence type="ECO:0000259" key="2">
    <source>
        <dbReference type="PROSITE" id="PS50043"/>
    </source>
</evidence>
<dbReference type="SMART" id="SM00028">
    <property type="entry name" value="TPR"/>
    <property type="match status" value="4"/>
</dbReference>
<dbReference type="Proteomes" id="UP000320338">
    <property type="component" value="Unassembled WGS sequence"/>
</dbReference>
<dbReference type="InterPro" id="IPR011990">
    <property type="entry name" value="TPR-like_helical_dom_sf"/>
</dbReference>